<feature type="compositionally biased region" description="Basic and acidic residues" evidence="1">
    <location>
        <begin position="1"/>
        <end position="27"/>
    </location>
</feature>
<dbReference type="EMBL" id="JANPWB010000008">
    <property type="protein sequence ID" value="KAJ1162384.1"/>
    <property type="molecule type" value="Genomic_DNA"/>
</dbReference>
<dbReference type="Proteomes" id="UP001066276">
    <property type="component" value="Chromosome 4_2"/>
</dbReference>
<protein>
    <submittedName>
        <fullName evidence="2">Uncharacterized protein</fullName>
    </submittedName>
</protein>
<sequence length="107" mass="12103">AYAEGRGAEKQLHVEETLSTIRPEHRSGSPCTTLVHRNVPAPDAAESETGRNGESQPQCLTINMYKLHGGQQPTVEHLREMTTAINRLCTVLQQEHATHRRRHHQFM</sequence>
<feature type="non-terminal residue" evidence="2">
    <location>
        <position position="1"/>
    </location>
</feature>
<keyword evidence="3" id="KW-1185">Reference proteome</keyword>
<gene>
    <name evidence="2" type="ORF">NDU88_002852</name>
</gene>
<comment type="caution">
    <text evidence="2">The sequence shown here is derived from an EMBL/GenBank/DDBJ whole genome shotgun (WGS) entry which is preliminary data.</text>
</comment>
<reference evidence="2" key="1">
    <citation type="journal article" date="2022" name="bioRxiv">
        <title>Sequencing and chromosome-scale assembly of the giantPleurodeles waltlgenome.</title>
        <authorList>
            <person name="Brown T."/>
            <person name="Elewa A."/>
            <person name="Iarovenko S."/>
            <person name="Subramanian E."/>
            <person name="Araus A.J."/>
            <person name="Petzold A."/>
            <person name="Susuki M."/>
            <person name="Suzuki K.-i.T."/>
            <person name="Hayashi T."/>
            <person name="Toyoda A."/>
            <person name="Oliveira C."/>
            <person name="Osipova E."/>
            <person name="Leigh N.D."/>
            <person name="Simon A."/>
            <person name="Yun M.H."/>
        </authorList>
    </citation>
    <scope>NUCLEOTIDE SEQUENCE</scope>
    <source>
        <strain evidence="2">20211129_DDA</strain>
        <tissue evidence="2">Liver</tissue>
    </source>
</reference>
<feature type="region of interest" description="Disordered" evidence="1">
    <location>
        <begin position="1"/>
        <end position="57"/>
    </location>
</feature>
<proteinExistence type="predicted"/>
<dbReference type="AlphaFoldDB" id="A0AAV7SD73"/>
<evidence type="ECO:0000313" key="3">
    <source>
        <dbReference type="Proteomes" id="UP001066276"/>
    </source>
</evidence>
<organism evidence="2 3">
    <name type="scientific">Pleurodeles waltl</name>
    <name type="common">Iberian ribbed newt</name>
    <dbReference type="NCBI Taxonomy" id="8319"/>
    <lineage>
        <taxon>Eukaryota</taxon>
        <taxon>Metazoa</taxon>
        <taxon>Chordata</taxon>
        <taxon>Craniata</taxon>
        <taxon>Vertebrata</taxon>
        <taxon>Euteleostomi</taxon>
        <taxon>Amphibia</taxon>
        <taxon>Batrachia</taxon>
        <taxon>Caudata</taxon>
        <taxon>Salamandroidea</taxon>
        <taxon>Salamandridae</taxon>
        <taxon>Pleurodelinae</taxon>
        <taxon>Pleurodeles</taxon>
    </lineage>
</organism>
<name>A0AAV7SD73_PLEWA</name>
<evidence type="ECO:0000256" key="1">
    <source>
        <dbReference type="SAM" id="MobiDB-lite"/>
    </source>
</evidence>
<evidence type="ECO:0000313" key="2">
    <source>
        <dbReference type="EMBL" id="KAJ1162384.1"/>
    </source>
</evidence>
<feature type="non-terminal residue" evidence="2">
    <location>
        <position position="107"/>
    </location>
</feature>
<accession>A0AAV7SD73</accession>